<gene>
    <name evidence="1" type="ORF">DIW82_10365</name>
</gene>
<evidence type="ECO:0008006" key="3">
    <source>
        <dbReference type="Google" id="ProtNLM"/>
    </source>
</evidence>
<dbReference type="PANTHER" id="PTHR47505:SF1">
    <property type="entry name" value="DNA UTILIZATION PROTEIN YHGH"/>
    <property type="match status" value="1"/>
</dbReference>
<dbReference type="Proteomes" id="UP000261739">
    <property type="component" value="Unassembled WGS sequence"/>
</dbReference>
<dbReference type="PANTHER" id="PTHR47505">
    <property type="entry name" value="DNA UTILIZATION PROTEIN YHGH"/>
    <property type="match status" value="1"/>
</dbReference>
<dbReference type="EMBL" id="DQID01000265">
    <property type="protein sequence ID" value="HCT15160.1"/>
    <property type="molecule type" value="Genomic_DNA"/>
</dbReference>
<dbReference type="STRING" id="863239.GCA_000213935_02044"/>
<dbReference type="SUPFAM" id="SSF53271">
    <property type="entry name" value="PRTase-like"/>
    <property type="match status" value="1"/>
</dbReference>
<sequence length="230" mass="23620">MGGLPAELAALIWRRDCPGCGAPGEGVCPDCRIRLRAVPHRVGTVDWPPTFAAGPYGGPHRAVVLAAKSHHRSDAVRVLGEVTAGTVRHLVAEGAVADPRLVPLLLLPAPTRPSAARRRGGCVVLGACRAAAGSLTAGGGTVRVGQVCRLAEGARDSVGLDRVRRRENISAALRFDTGTLAQQAAWVARTGATVVVVDDVSTTGATVRQFSLACAARGLRPVAAVVVADA</sequence>
<dbReference type="InterPro" id="IPR051910">
    <property type="entry name" value="ComF/GntX_DNA_util-trans"/>
</dbReference>
<protein>
    <recommendedName>
        <fullName evidence="3">ComF family protein</fullName>
    </recommendedName>
</protein>
<name>A0A3D4T353_9CORY</name>
<proteinExistence type="predicted"/>
<evidence type="ECO:0000313" key="2">
    <source>
        <dbReference type="Proteomes" id="UP000261739"/>
    </source>
</evidence>
<dbReference type="Gene3D" id="3.40.50.2020">
    <property type="match status" value="1"/>
</dbReference>
<evidence type="ECO:0000313" key="1">
    <source>
        <dbReference type="EMBL" id="HCT15160.1"/>
    </source>
</evidence>
<accession>A0A3D4T353</accession>
<reference evidence="1 2" key="1">
    <citation type="journal article" date="2018" name="Nat. Biotechnol.">
        <title>A standardized bacterial taxonomy based on genome phylogeny substantially revises the tree of life.</title>
        <authorList>
            <person name="Parks D.H."/>
            <person name="Chuvochina M."/>
            <person name="Waite D.W."/>
            <person name="Rinke C."/>
            <person name="Skarshewski A."/>
            <person name="Chaumeil P.A."/>
            <person name="Hugenholtz P."/>
        </authorList>
    </citation>
    <scope>NUCLEOTIDE SEQUENCE [LARGE SCALE GENOMIC DNA]</scope>
    <source>
        <strain evidence="1">UBA11247</strain>
    </source>
</reference>
<dbReference type="AlphaFoldDB" id="A0A3D4T353"/>
<dbReference type="InterPro" id="IPR029057">
    <property type="entry name" value="PRTase-like"/>
</dbReference>
<comment type="caution">
    <text evidence="1">The sequence shown here is derived from an EMBL/GenBank/DDBJ whole genome shotgun (WGS) entry which is preliminary data.</text>
</comment>
<organism evidence="1 2">
    <name type="scientific">Corynebacterium nuruki</name>
    <dbReference type="NCBI Taxonomy" id="1032851"/>
    <lineage>
        <taxon>Bacteria</taxon>
        <taxon>Bacillati</taxon>
        <taxon>Actinomycetota</taxon>
        <taxon>Actinomycetes</taxon>
        <taxon>Mycobacteriales</taxon>
        <taxon>Corynebacteriaceae</taxon>
        <taxon>Corynebacterium</taxon>
    </lineage>
</organism>